<proteinExistence type="predicted"/>
<feature type="transmembrane region" description="Helical" evidence="1">
    <location>
        <begin position="12"/>
        <end position="36"/>
    </location>
</feature>
<evidence type="ECO:0000313" key="3">
    <source>
        <dbReference type="Proteomes" id="UP000626370"/>
    </source>
</evidence>
<dbReference type="Proteomes" id="UP000626370">
    <property type="component" value="Unassembled WGS sequence"/>
</dbReference>
<reference evidence="3" key="1">
    <citation type="journal article" date="2019" name="Int. J. Syst. Evol. Microbiol.">
        <title>The Global Catalogue of Microorganisms (GCM) 10K type strain sequencing project: providing services to taxonomists for standard genome sequencing and annotation.</title>
        <authorList>
            <consortium name="The Broad Institute Genomics Platform"/>
            <consortium name="The Broad Institute Genome Sequencing Center for Infectious Disease"/>
            <person name="Wu L."/>
            <person name="Ma J."/>
        </authorList>
    </citation>
    <scope>NUCLEOTIDE SEQUENCE [LARGE SCALE GENOMIC DNA]</scope>
    <source>
        <strain evidence="3">CGMCC 1.15922</strain>
    </source>
</reference>
<gene>
    <name evidence="2" type="primary">mshD</name>
    <name evidence="2" type="ORF">GCM10011501_30910</name>
</gene>
<protein>
    <submittedName>
        <fullName evidence="2">MSHA biogenesis protein MshD</fullName>
    </submittedName>
</protein>
<comment type="caution">
    <text evidence="2">The sequence shown here is derived from an EMBL/GenBank/DDBJ whole genome shotgun (WGS) entry which is preliminary data.</text>
</comment>
<evidence type="ECO:0000256" key="1">
    <source>
        <dbReference type="SAM" id="Phobius"/>
    </source>
</evidence>
<sequence length="185" mass="20349">MRSNFHILSKGFTLIETIVGIVVLSISFSIIITLIYPTVEQSADQLHQIRAAELGQSLLNEITGHAFDENSDHSGSKYRCGENGIICSTDMKSEIGENRLLFDDVDDFNNLRFDANTVGSYIQNSQGENLTLYLGYSVTIMVCNDSDYDGNCATNADNDTAKLITVTVTTPTGFAIDFSTYKANF</sequence>
<name>A0ABQ3J580_9GAMM</name>
<keyword evidence="3" id="KW-1185">Reference proteome</keyword>
<dbReference type="EMBL" id="BNAH01000014">
    <property type="protein sequence ID" value="GHE99180.1"/>
    <property type="molecule type" value="Genomic_DNA"/>
</dbReference>
<dbReference type="PROSITE" id="PS00409">
    <property type="entry name" value="PROKAR_NTER_METHYL"/>
    <property type="match status" value="1"/>
</dbReference>
<keyword evidence="1" id="KW-0812">Transmembrane</keyword>
<dbReference type="Pfam" id="PF07963">
    <property type="entry name" value="N_methyl"/>
    <property type="match status" value="1"/>
</dbReference>
<keyword evidence="1" id="KW-0472">Membrane</keyword>
<evidence type="ECO:0000313" key="2">
    <source>
        <dbReference type="EMBL" id="GHE99180.1"/>
    </source>
</evidence>
<dbReference type="NCBIfam" id="TIGR02532">
    <property type="entry name" value="IV_pilin_GFxxxE"/>
    <property type="match status" value="1"/>
</dbReference>
<dbReference type="InterPro" id="IPR012902">
    <property type="entry name" value="N_methyl_site"/>
</dbReference>
<dbReference type="RefSeq" id="WP_189379160.1">
    <property type="nucleotide sequence ID" value="NZ_BNAH01000014.1"/>
</dbReference>
<accession>A0ABQ3J580</accession>
<keyword evidence="1" id="KW-1133">Transmembrane helix</keyword>
<organism evidence="2 3">
    <name type="scientific">Thalassotalea profundi</name>
    <dbReference type="NCBI Taxonomy" id="2036687"/>
    <lineage>
        <taxon>Bacteria</taxon>
        <taxon>Pseudomonadati</taxon>
        <taxon>Pseudomonadota</taxon>
        <taxon>Gammaproteobacteria</taxon>
        <taxon>Alteromonadales</taxon>
        <taxon>Colwelliaceae</taxon>
        <taxon>Thalassotalea</taxon>
    </lineage>
</organism>